<comment type="caution">
    <text evidence="1">The sequence shown here is derived from an EMBL/GenBank/DDBJ whole genome shotgun (WGS) entry which is preliminary data.</text>
</comment>
<dbReference type="EMBL" id="JARBDR010000923">
    <property type="protein sequence ID" value="KAJ8297865.1"/>
    <property type="molecule type" value="Genomic_DNA"/>
</dbReference>
<proteinExistence type="predicted"/>
<dbReference type="PANTHER" id="PTHR14187:SF5">
    <property type="entry name" value="HEAT SHOCK 70 KDA PROTEIN 12A"/>
    <property type="match status" value="1"/>
</dbReference>
<dbReference type="PANTHER" id="PTHR14187">
    <property type="entry name" value="ALPHA KINASE/ELONGATION FACTOR 2 KINASE"/>
    <property type="match status" value="1"/>
</dbReference>
<gene>
    <name evidence="1" type="ORF">KUTeg_024396</name>
</gene>
<sequence length="356" mass="39808">MVESSGTADITVHEKMANDKIKEIHCACGGAMGGKSVDDAFLKFLEEIVGKEAMDAFKGESMEDYVELLREFESKKRETGTEKSKVNVSIPVALKTVVKKTKSLKLEDVINQSNFNKTVTFSRNQKLQILQSEFKQFYHSTVTGIVNQISDIVKTLKDGDINTIVMVGGFSDCSLIRSELLANEFTKNRRIIIPEDAGLAVLKGAVLYGYKPETVFARVARKTYGIQTWPMFREGVHPESKKVIVAGVERCKDIFFKYVEKGQEVMTGHRMSQVFQALGSEDDCLECTVYVSDESDPMYVTDESCTMLGVLNIPLGSSSRERKEIEETLIFGETELRVHARDLSTGKVVECNLDLM</sequence>
<organism evidence="1 2">
    <name type="scientific">Tegillarca granosa</name>
    <name type="common">Malaysian cockle</name>
    <name type="synonym">Anadara granosa</name>
    <dbReference type="NCBI Taxonomy" id="220873"/>
    <lineage>
        <taxon>Eukaryota</taxon>
        <taxon>Metazoa</taxon>
        <taxon>Spiralia</taxon>
        <taxon>Lophotrochozoa</taxon>
        <taxon>Mollusca</taxon>
        <taxon>Bivalvia</taxon>
        <taxon>Autobranchia</taxon>
        <taxon>Pteriomorphia</taxon>
        <taxon>Arcoida</taxon>
        <taxon>Arcoidea</taxon>
        <taxon>Arcidae</taxon>
        <taxon>Tegillarca</taxon>
    </lineage>
</organism>
<keyword evidence="2" id="KW-1185">Reference proteome</keyword>
<accession>A0ABQ9E2Z0</accession>
<reference evidence="1 2" key="1">
    <citation type="submission" date="2022-12" db="EMBL/GenBank/DDBJ databases">
        <title>Chromosome-level genome of Tegillarca granosa.</title>
        <authorList>
            <person name="Kim J."/>
        </authorList>
    </citation>
    <scope>NUCLEOTIDE SEQUENCE [LARGE SCALE GENOMIC DNA]</scope>
    <source>
        <strain evidence="1">Teg-2019</strain>
        <tissue evidence="1">Adductor muscle</tissue>
    </source>
</reference>
<evidence type="ECO:0000313" key="2">
    <source>
        <dbReference type="Proteomes" id="UP001217089"/>
    </source>
</evidence>
<name>A0ABQ9E2Z0_TEGGR</name>
<dbReference type="InterPro" id="IPR043129">
    <property type="entry name" value="ATPase_NBD"/>
</dbReference>
<dbReference type="Gene3D" id="3.90.640.10">
    <property type="entry name" value="Actin, Chain A, domain 4"/>
    <property type="match status" value="1"/>
</dbReference>
<evidence type="ECO:0000313" key="1">
    <source>
        <dbReference type="EMBL" id="KAJ8297865.1"/>
    </source>
</evidence>
<protein>
    <submittedName>
        <fullName evidence="1">Uncharacterized protein</fullName>
    </submittedName>
</protein>
<dbReference type="SUPFAM" id="SSF53067">
    <property type="entry name" value="Actin-like ATPase domain"/>
    <property type="match status" value="1"/>
</dbReference>
<dbReference type="Gene3D" id="3.30.420.40">
    <property type="match status" value="1"/>
</dbReference>
<dbReference type="Proteomes" id="UP001217089">
    <property type="component" value="Unassembled WGS sequence"/>
</dbReference>